<sequence length="514" mass="55213">MAEAGTRRRGRGGGGAARRAERTSVRIETAKYIERNIPNFEILTDEALEIIETNAETVLAEIGVNFVNNPAALERWRDAGAEIEGERVRIPRGLARKLCETAPSSYTQHARNPEKSVVIGGKTLVCAPVYGPPFVRDAAGGRRYATMADFETFVKLGYMSKWLHHSGGTVCEPTDVPVNKRHLDMLLAHMTLSDKPFMGSVTEPSRARDSVDMCEILFGRDFVAENTVMTSLININSPMTFDDVMMGALEVYAEAGQASIVSPFIVGGAMAPVSVAGTLTQVLAEVLAGIAYSQLVRPGAPVIFGAFVTSIDMNSGAPTFGTPEASQILYGAGQLARRMGLPFRSGGGLCASKLPDAQAAYETTHTLNAALMGGVNFMLHACGWLEGGLVSSFEKFVMDADQLGVLHRLAQGVAFDESAQAMDAIAEVGPGGHYLGCAHTQANFKTAFWRSEVLDYRPFETWDEAGAPDTQALAARRVEYLLANYQQPALDPAIAEALAAYVAEKKASMPDAFM</sequence>
<dbReference type="GO" id="GO:0008168">
    <property type="term" value="F:methyltransferase activity"/>
    <property type="evidence" value="ECO:0007669"/>
    <property type="project" value="UniProtKB-KW"/>
</dbReference>
<dbReference type="InterPro" id="IPR010426">
    <property type="entry name" value="MTTB_MeTrfase"/>
</dbReference>
<protein>
    <recommendedName>
        <fullName evidence="4">Methyltransferase</fullName>
        <ecNumber evidence="4">2.1.1.-</ecNumber>
    </recommendedName>
</protein>
<feature type="region of interest" description="Disordered" evidence="5">
    <location>
        <begin position="1"/>
        <end position="22"/>
    </location>
</feature>
<dbReference type="EMBL" id="CP027665">
    <property type="protein sequence ID" value="AVO39432.1"/>
    <property type="molecule type" value="Genomic_DNA"/>
</dbReference>
<dbReference type="Pfam" id="PF06253">
    <property type="entry name" value="MTTB"/>
    <property type="match status" value="1"/>
</dbReference>
<evidence type="ECO:0000313" key="6">
    <source>
        <dbReference type="EMBL" id="AVO39432.1"/>
    </source>
</evidence>
<dbReference type="GO" id="GO:0015948">
    <property type="term" value="P:methanogenesis"/>
    <property type="evidence" value="ECO:0007669"/>
    <property type="project" value="UniProtKB-UniRule"/>
</dbReference>
<evidence type="ECO:0000256" key="2">
    <source>
        <dbReference type="ARBA" id="ARBA00022603"/>
    </source>
</evidence>
<evidence type="ECO:0000256" key="1">
    <source>
        <dbReference type="ARBA" id="ARBA00007137"/>
    </source>
</evidence>
<reference evidence="7" key="1">
    <citation type="submission" date="2018-03" db="EMBL/GenBank/DDBJ databases">
        <title>Genomic analysis of the strain SH-1 isolated from shrimp intestine.</title>
        <authorList>
            <person name="Kim Y.-S."/>
            <person name="Kim S.-E."/>
            <person name="Kim K.-H."/>
        </authorList>
    </citation>
    <scope>NUCLEOTIDE SEQUENCE [LARGE SCALE GENOMIC DNA]</scope>
    <source>
        <strain evidence="7">SH-1</strain>
    </source>
</reference>
<dbReference type="AlphaFoldDB" id="A0A2S0MU94"/>
<accession>A0A2S0MU94</accession>
<dbReference type="Proteomes" id="UP000237655">
    <property type="component" value="Chromosome"/>
</dbReference>
<dbReference type="Gene3D" id="3.20.20.480">
    <property type="entry name" value="Trimethylamine methyltransferase-like"/>
    <property type="match status" value="1"/>
</dbReference>
<evidence type="ECO:0000256" key="5">
    <source>
        <dbReference type="SAM" id="MobiDB-lite"/>
    </source>
</evidence>
<dbReference type="RefSeq" id="WP_106473736.1">
    <property type="nucleotide sequence ID" value="NZ_CP027665.1"/>
</dbReference>
<dbReference type="GO" id="GO:0032259">
    <property type="term" value="P:methylation"/>
    <property type="evidence" value="ECO:0007669"/>
    <property type="project" value="UniProtKB-KW"/>
</dbReference>
<evidence type="ECO:0000256" key="3">
    <source>
        <dbReference type="ARBA" id="ARBA00022679"/>
    </source>
</evidence>
<dbReference type="InterPro" id="IPR038601">
    <property type="entry name" value="MttB-like_sf"/>
</dbReference>
<keyword evidence="2 6" id="KW-0489">Methyltransferase</keyword>
<comment type="similarity">
    <text evidence="1 4">Belongs to the trimethylamine methyltransferase family.</text>
</comment>
<evidence type="ECO:0000313" key="7">
    <source>
        <dbReference type="Proteomes" id="UP000237655"/>
    </source>
</evidence>
<proteinExistence type="inferred from homology"/>
<keyword evidence="7" id="KW-1185">Reference proteome</keyword>
<dbReference type="KEGG" id="thas:C6Y53_18200"/>
<name>A0A2S0MU94_9RHOB</name>
<dbReference type="PIRSF" id="PIRSF037567">
    <property type="entry name" value="MTTB_MeTrfase"/>
    <property type="match status" value="1"/>
</dbReference>
<organism evidence="6 7">
    <name type="scientific">Pukyongiella litopenaei</name>
    <dbReference type="NCBI Taxonomy" id="2605946"/>
    <lineage>
        <taxon>Bacteria</taxon>
        <taxon>Pseudomonadati</taxon>
        <taxon>Pseudomonadota</taxon>
        <taxon>Alphaproteobacteria</taxon>
        <taxon>Rhodobacterales</taxon>
        <taxon>Paracoccaceae</taxon>
        <taxon>Pukyongiella</taxon>
    </lineage>
</organism>
<keyword evidence="3 4" id="KW-0808">Transferase</keyword>
<dbReference type="EC" id="2.1.1.-" evidence="4"/>
<gene>
    <name evidence="6" type="ORF">C6Y53_18200</name>
</gene>
<evidence type="ECO:0000256" key="4">
    <source>
        <dbReference type="PIRNR" id="PIRNR037567"/>
    </source>
</evidence>